<dbReference type="InterPro" id="IPR043171">
    <property type="entry name" value="Ap4A_phos1/2-like"/>
</dbReference>
<feature type="domain" description="DUF4922" evidence="2">
    <location>
        <begin position="43"/>
        <end position="182"/>
    </location>
</feature>
<protein>
    <recommendedName>
        <fullName evidence="6">DUF4922 domain-containing protein</fullName>
    </recommendedName>
</protein>
<evidence type="ECO:0008006" key="6">
    <source>
        <dbReference type="Google" id="ProtNLM"/>
    </source>
</evidence>
<evidence type="ECO:0000259" key="2">
    <source>
        <dbReference type="Pfam" id="PF16269"/>
    </source>
</evidence>
<dbReference type="Pfam" id="PF16269">
    <property type="entry name" value="DUF4922"/>
    <property type="match status" value="1"/>
</dbReference>
<dbReference type="Proteomes" id="UP000003874">
    <property type="component" value="Unassembled WGS sequence"/>
</dbReference>
<evidence type="ECO:0000313" key="4">
    <source>
        <dbReference type="EMBL" id="EFV03305.1"/>
    </source>
</evidence>
<sequence length="343" mass="39463">MFALEAQSNHEEKSRHTKQMEMTPKTPKHSGDSSEEERLDDFFFWQLSQWDEVRMRYESLKHVRTKRLGWLTLQHNPARIISTAAKLDSVSLARRLCPLCEENRPKQQMKRRINDDFCMLVNPFPILPKHFTIVASHHEPQAVLAHYEVIPELLRLYKDLVVFYNGPKSGASVPDHLHLQAGESGQLPLQHEWHRLQSKLKPLVVLEDKSTLSVLTDEIVPMFVVRSVSGRSSQVLFRRVYKQLPLHHDEAEPRLNIVAWRDGEAYVSVIIPRGKHRPACYYDEGEAQLLVSPGALDMAGLVIVPREKDFNKLSEKQAVALLKTCGVSEKTMDEVSEKIRNDI</sequence>
<dbReference type="InterPro" id="IPR036265">
    <property type="entry name" value="HIT-like_sf"/>
</dbReference>
<accession>E6MSX0</accession>
<dbReference type="STRING" id="888832.HMPREF9420_2588"/>
<proteinExistence type="predicted"/>
<evidence type="ECO:0000259" key="3">
    <source>
        <dbReference type="Pfam" id="PF26216"/>
    </source>
</evidence>
<dbReference type="EMBL" id="AEQO01000195">
    <property type="protein sequence ID" value="EFV03305.1"/>
    <property type="molecule type" value="Genomic_DNA"/>
</dbReference>
<reference evidence="4 5" key="1">
    <citation type="submission" date="2010-12" db="EMBL/GenBank/DDBJ databases">
        <authorList>
            <person name="Muzny D."/>
            <person name="Qin X."/>
            <person name="Deng J."/>
            <person name="Jiang H."/>
            <person name="Liu Y."/>
            <person name="Qu J."/>
            <person name="Song X.-Z."/>
            <person name="Zhang L."/>
            <person name="Thornton R."/>
            <person name="Coyle M."/>
            <person name="Francisco L."/>
            <person name="Jackson L."/>
            <person name="Javaid M."/>
            <person name="Korchina V."/>
            <person name="Kovar C."/>
            <person name="Mata R."/>
            <person name="Mathew T."/>
            <person name="Ngo R."/>
            <person name="Nguyen L."/>
            <person name="Nguyen N."/>
            <person name="Okwuonu G."/>
            <person name="Ongeri F."/>
            <person name="Pham C."/>
            <person name="Simmons D."/>
            <person name="Wilczek-Boney K."/>
            <person name="Hale W."/>
            <person name="Jakkamsetti A."/>
            <person name="Pham P."/>
            <person name="Ruth R."/>
            <person name="San Lucas F."/>
            <person name="Warren J."/>
            <person name="Zhang J."/>
            <person name="Zhao Z."/>
            <person name="Zhou C."/>
            <person name="Zhu D."/>
            <person name="Lee S."/>
            <person name="Bess C."/>
            <person name="Blankenburg K."/>
            <person name="Forbes L."/>
            <person name="Fu Q."/>
            <person name="Gubbala S."/>
            <person name="Hirani K."/>
            <person name="Jayaseelan J.C."/>
            <person name="Lara F."/>
            <person name="Munidasa M."/>
            <person name="Palculict T."/>
            <person name="Patil S."/>
            <person name="Pu L.-L."/>
            <person name="Saada N."/>
            <person name="Tang L."/>
            <person name="Weissenberger G."/>
            <person name="Zhu Y."/>
            <person name="Hemphill L."/>
            <person name="Shang Y."/>
            <person name="Youmans B."/>
            <person name="Ayvaz T."/>
            <person name="Ross M."/>
            <person name="Santibanez J."/>
            <person name="Aqrawi P."/>
            <person name="Gross S."/>
            <person name="Joshi V."/>
            <person name="Fowler G."/>
            <person name="Nazareth L."/>
            <person name="Reid J."/>
            <person name="Worley K."/>
            <person name="Petrosino J."/>
            <person name="Highlander S."/>
            <person name="Gibbs R."/>
        </authorList>
    </citation>
    <scope>NUCLEOTIDE SEQUENCE [LARGE SCALE GENOMIC DNA]</scope>
    <source>
        <strain evidence="4 5">DSM 15606</strain>
    </source>
</reference>
<feature type="region of interest" description="Disordered" evidence="1">
    <location>
        <begin position="1"/>
        <end position="34"/>
    </location>
</feature>
<comment type="caution">
    <text evidence="4">The sequence shown here is derived from an EMBL/GenBank/DDBJ whole genome shotgun (WGS) entry which is preliminary data.</text>
</comment>
<dbReference type="HOGENOM" id="CLU_890423_0_0_10"/>
<dbReference type="SUPFAM" id="SSF54197">
    <property type="entry name" value="HIT-like"/>
    <property type="match status" value="1"/>
</dbReference>
<name>E6MSX0_9BACT</name>
<dbReference type="Gene3D" id="3.30.428.70">
    <property type="match status" value="1"/>
</dbReference>
<dbReference type="InterPro" id="IPR046320">
    <property type="entry name" value="DUF4922"/>
</dbReference>
<gene>
    <name evidence="4" type="ORF">HMPREF9420_2588</name>
</gene>
<organism evidence="4 5">
    <name type="scientific">Segatella salivae DSM 15606</name>
    <dbReference type="NCBI Taxonomy" id="888832"/>
    <lineage>
        <taxon>Bacteria</taxon>
        <taxon>Pseudomonadati</taxon>
        <taxon>Bacteroidota</taxon>
        <taxon>Bacteroidia</taxon>
        <taxon>Bacteroidales</taxon>
        <taxon>Prevotellaceae</taxon>
        <taxon>Segatella</taxon>
    </lineage>
</organism>
<dbReference type="InterPro" id="IPR058865">
    <property type="entry name" value="GDPGP1_C"/>
</dbReference>
<dbReference type="AlphaFoldDB" id="E6MSX0"/>
<evidence type="ECO:0000313" key="5">
    <source>
        <dbReference type="Proteomes" id="UP000003874"/>
    </source>
</evidence>
<dbReference type="eggNOG" id="COG4468">
    <property type="taxonomic scope" value="Bacteria"/>
</dbReference>
<feature type="domain" description="GDPGP1-like C-terminal" evidence="3">
    <location>
        <begin position="284"/>
        <end position="341"/>
    </location>
</feature>
<keyword evidence="5" id="KW-1185">Reference proteome</keyword>
<dbReference type="Pfam" id="PF26216">
    <property type="entry name" value="GDPGP1_C"/>
    <property type="match status" value="1"/>
</dbReference>
<evidence type="ECO:0000256" key="1">
    <source>
        <dbReference type="SAM" id="MobiDB-lite"/>
    </source>
</evidence>